<evidence type="ECO:0000313" key="4">
    <source>
        <dbReference type="Proteomes" id="UP000093309"/>
    </source>
</evidence>
<organism evidence="3 4">
    <name type="scientific">Paenibacillus pectinilyticus</name>
    <dbReference type="NCBI Taxonomy" id="512399"/>
    <lineage>
        <taxon>Bacteria</taxon>
        <taxon>Bacillati</taxon>
        <taxon>Bacillota</taxon>
        <taxon>Bacilli</taxon>
        <taxon>Bacillales</taxon>
        <taxon>Paenibacillaceae</taxon>
        <taxon>Paenibacillus</taxon>
    </lineage>
</organism>
<feature type="compositionally biased region" description="Polar residues" evidence="1">
    <location>
        <begin position="34"/>
        <end position="60"/>
    </location>
</feature>
<name>A0A1C0ZV01_9BACL</name>
<feature type="region of interest" description="Disordered" evidence="1">
    <location>
        <begin position="34"/>
        <end position="73"/>
    </location>
</feature>
<dbReference type="Proteomes" id="UP000093309">
    <property type="component" value="Unassembled WGS sequence"/>
</dbReference>
<keyword evidence="4" id="KW-1185">Reference proteome</keyword>
<feature type="compositionally biased region" description="Basic and acidic residues" evidence="1">
    <location>
        <begin position="63"/>
        <end position="73"/>
    </location>
</feature>
<gene>
    <name evidence="3" type="ORF">A8709_29170</name>
</gene>
<feature type="transmembrane region" description="Helical" evidence="2">
    <location>
        <begin position="6"/>
        <end position="25"/>
    </location>
</feature>
<accession>A0A1C0ZV01</accession>
<keyword evidence="2" id="KW-1133">Transmembrane helix</keyword>
<sequence length="73" mass="8510">MQLNWRKIIFIIVCAEFLFIYWNGLGAMNFKRQQTTHHAPTLQPQSPLTKLQPSKQQGNIIESDLHMQDQKAS</sequence>
<evidence type="ECO:0000313" key="3">
    <source>
        <dbReference type="EMBL" id="OCT11936.1"/>
    </source>
</evidence>
<evidence type="ECO:0000256" key="2">
    <source>
        <dbReference type="SAM" id="Phobius"/>
    </source>
</evidence>
<reference evidence="4" key="1">
    <citation type="submission" date="2016-05" db="EMBL/GenBank/DDBJ databases">
        <title>Paenibacillus oryzae. sp. nov., isolated from the rice root.</title>
        <authorList>
            <person name="Zhang J."/>
            <person name="Zhang X."/>
        </authorList>
    </citation>
    <scope>NUCLEOTIDE SEQUENCE [LARGE SCALE GENOMIC DNA]</scope>
    <source>
        <strain evidence="4">KCTC13222</strain>
    </source>
</reference>
<keyword evidence="2" id="KW-0812">Transmembrane</keyword>
<evidence type="ECO:0000256" key="1">
    <source>
        <dbReference type="SAM" id="MobiDB-lite"/>
    </source>
</evidence>
<protein>
    <submittedName>
        <fullName evidence="3">Uncharacterized protein</fullName>
    </submittedName>
</protein>
<dbReference type="EMBL" id="LYPC01000027">
    <property type="protein sequence ID" value="OCT11936.1"/>
    <property type="molecule type" value="Genomic_DNA"/>
</dbReference>
<dbReference type="AlphaFoldDB" id="A0A1C0ZV01"/>
<dbReference type="OrthoDB" id="2627757at2"/>
<proteinExistence type="predicted"/>
<keyword evidence="2" id="KW-0472">Membrane</keyword>
<dbReference type="RefSeq" id="WP_065855763.1">
    <property type="nucleotide sequence ID" value="NZ_LYPC01000027.1"/>
</dbReference>
<comment type="caution">
    <text evidence="3">The sequence shown here is derived from an EMBL/GenBank/DDBJ whole genome shotgun (WGS) entry which is preliminary data.</text>
</comment>